<organism evidence="1 2">
    <name type="scientific">Rhodococcus opacus (strain B4)</name>
    <dbReference type="NCBI Taxonomy" id="632772"/>
    <lineage>
        <taxon>Bacteria</taxon>
        <taxon>Bacillati</taxon>
        <taxon>Actinomycetota</taxon>
        <taxon>Actinomycetes</taxon>
        <taxon>Mycobacteriales</taxon>
        <taxon>Nocardiaceae</taxon>
        <taxon>Rhodococcus</taxon>
    </lineage>
</organism>
<proteinExistence type="predicted"/>
<dbReference type="HOGENOM" id="CLU_1650789_0_0_11"/>
<dbReference type="EMBL" id="AP011115">
    <property type="protein sequence ID" value="BAH53603.1"/>
    <property type="molecule type" value="Genomic_DNA"/>
</dbReference>
<accession>C1AVB3</accession>
<reference evidence="1 2" key="1">
    <citation type="submission" date="2009-03" db="EMBL/GenBank/DDBJ databases">
        <title>Comparison of the complete genome sequences of Rhodococcus erythropolis PR4 and Rhodococcus opacus B4.</title>
        <authorList>
            <person name="Takarada H."/>
            <person name="Sekine M."/>
            <person name="Hosoyama A."/>
            <person name="Yamada R."/>
            <person name="Fujisawa T."/>
            <person name="Omata S."/>
            <person name="Shimizu A."/>
            <person name="Tsukatani N."/>
            <person name="Tanikawa S."/>
            <person name="Fujita N."/>
            <person name="Harayama S."/>
        </authorList>
    </citation>
    <scope>NUCLEOTIDE SEQUENCE [LARGE SCALE GENOMIC DNA]</scope>
    <source>
        <strain evidence="1 2">B4</strain>
    </source>
</reference>
<dbReference type="OrthoDB" id="4461988at2"/>
<name>C1AVB3_RHOOB</name>
<evidence type="ECO:0000313" key="1">
    <source>
        <dbReference type="EMBL" id="BAH53603.1"/>
    </source>
</evidence>
<dbReference type="Proteomes" id="UP000002212">
    <property type="component" value="Chromosome"/>
</dbReference>
<sequence length="161" mass="17646">MRRHRWPALVPPTSGGIAVHAAKQIVAEKDLTLELSAVTAFPSGLLLQFTLLVTGIRADFARHETRPLTDPSDASAQWSYLAVRIVADTLDGTADPHHPIQDLTDSEPYRTTPQYWIDSYPRTGTMTVTTSWTQIGLHPATFLLTLGPSPFPTTAGTDARR</sequence>
<dbReference type="STRING" id="632772.ROP_53560"/>
<dbReference type="AlphaFoldDB" id="C1AVB3"/>
<protein>
    <submittedName>
        <fullName evidence="1">Uncharacterized protein</fullName>
    </submittedName>
</protein>
<gene>
    <name evidence="1" type="ordered locus">ROP_53560</name>
</gene>
<dbReference type="PATRIC" id="fig|632772.20.peg.5586"/>
<dbReference type="KEGG" id="rop:ROP_53560"/>
<dbReference type="RefSeq" id="WP_015889104.1">
    <property type="nucleotide sequence ID" value="NC_012522.1"/>
</dbReference>
<evidence type="ECO:0000313" key="2">
    <source>
        <dbReference type="Proteomes" id="UP000002212"/>
    </source>
</evidence>